<organism evidence="1 2">
    <name type="scientific">Ilyodon furcidens</name>
    <name type="common">goldbreast splitfin</name>
    <dbReference type="NCBI Taxonomy" id="33524"/>
    <lineage>
        <taxon>Eukaryota</taxon>
        <taxon>Metazoa</taxon>
        <taxon>Chordata</taxon>
        <taxon>Craniata</taxon>
        <taxon>Vertebrata</taxon>
        <taxon>Euteleostomi</taxon>
        <taxon>Actinopterygii</taxon>
        <taxon>Neopterygii</taxon>
        <taxon>Teleostei</taxon>
        <taxon>Neoteleostei</taxon>
        <taxon>Acanthomorphata</taxon>
        <taxon>Ovalentaria</taxon>
        <taxon>Atherinomorphae</taxon>
        <taxon>Cyprinodontiformes</taxon>
        <taxon>Goodeidae</taxon>
        <taxon>Ilyodon</taxon>
    </lineage>
</organism>
<dbReference type="Proteomes" id="UP001482620">
    <property type="component" value="Unassembled WGS sequence"/>
</dbReference>
<protein>
    <submittedName>
        <fullName evidence="1">Uncharacterized protein</fullName>
    </submittedName>
</protein>
<gene>
    <name evidence="1" type="ORF">ILYODFUR_008168</name>
</gene>
<comment type="caution">
    <text evidence="1">The sequence shown here is derived from an EMBL/GenBank/DDBJ whole genome shotgun (WGS) entry which is preliminary data.</text>
</comment>
<keyword evidence="2" id="KW-1185">Reference proteome</keyword>
<evidence type="ECO:0000313" key="2">
    <source>
        <dbReference type="Proteomes" id="UP001482620"/>
    </source>
</evidence>
<name>A0ABV0UEB2_9TELE</name>
<dbReference type="EMBL" id="JAHRIQ010070055">
    <property type="protein sequence ID" value="MEQ2243559.1"/>
    <property type="molecule type" value="Genomic_DNA"/>
</dbReference>
<evidence type="ECO:0000313" key="1">
    <source>
        <dbReference type="EMBL" id="MEQ2243559.1"/>
    </source>
</evidence>
<accession>A0ABV0UEB2</accession>
<reference evidence="1 2" key="1">
    <citation type="submission" date="2021-06" db="EMBL/GenBank/DDBJ databases">
        <authorList>
            <person name="Palmer J.M."/>
        </authorList>
    </citation>
    <scope>NUCLEOTIDE SEQUENCE [LARGE SCALE GENOMIC DNA]</scope>
    <source>
        <strain evidence="2">if_2019</strain>
        <tissue evidence="1">Muscle</tissue>
    </source>
</reference>
<proteinExistence type="predicted"/>
<sequence>MHKSSCSKAPKQHDTANPFLHILDVILGLSNTRPPFPNDGHHAQSLQKVFVPECIYKPLCGILCCFWNNGFFRSEWPCSSCRYRTCFTVDNDTLLPASSNAFTRYFPFILGSNYTLKTFISGILLPKRYGGLTMPCCLYLCTIVPTFRHLKIVTRYEPDFL</sequence>